<evidence type="ECO:0000256" key="1">
    <source>
        <dbReference type="ARBA" id="ARBA00006484"/>
    </source>
</evidence>
<keyword evidence="4" id="KW-1185">Reference proteome</keyword>
<keyword evidence="2" id="KW-0560">Oxidoreductase</keyword>
<gene>
    <name evidence="3" type="ORF">SAMN05421541_104101</name>
</gene>
<dbReference type="Pfam" id="PF00106">
    <property type="entry name" value="adh_short"/>
    <property type="match status" value="1"/>
</dbReference>
<dbReference type="STRING" id="35752.SAMN05421541_104101"/>
<evidence type="ECO:0000313" key="3">
    <source>
        <dbReference type="EMBL" id="SFE86216.1"/>
    </source>
</evidence>
<proteinExistence type="inferred from homology"/>
<sequence>MTRIFITGSADGLGRAAAETLLDGGHDVIVHARSENRLAAVKDLADRGASTVAGDLADPEETRDVAEQVGRLGPVDVVIHNAGVYTGAQIMPVNAVAPYLLTALIDGPRRLVYLSSGMHRGGRADVSLLRSGNYSDSKLFVTVLAVAVARIRPGVVSNAVDPGWVPTRMGGPGAPDDLRLGHLTQEWLATSDDPEALTTGGYWHHRQRQSPHPATHDRRFQDDLLAALADLTGAGLT</sequence>
<name>A0A1I2E0L5_9ACTN</name>
<dbReference type="Gene3D" id="3.40.50.720">
    <property type="entry name" value="NAD(P)-binding Rossmann-like Domain"/>
    <property type="match status" value="1"/>
</dbReference>
<dbReference type="RefSeq" id="WP_093612691.1">
    <property type="nucleotide sequence ID" value="NZ_BOMT01000034.1"/>
</dbReference>
<dbReference type="InterPro" id="IPR002347">
    <property type="entry name" value="SDR_fam"/>
</dbReference>
<dbReference type="PANTHER" id="PTHR42760:SF133">
    <property type="entry name" value="3-OXOACYL-[ACYL-CARRIER-PROTEIN] REDUCTASE"/>
    <property type="match status" value="1"/>
</dbReference>
<accession>A0A1I2E0L5</accession>
<dbReference type="EMBL" id="FONV01000004">
    <property type="protein sequence ID" value="SFE86216.1"/>
    <property type="molecule type" value="Genomic_DNA"/>
</dbReference>
<reference evidence="3 4" key="1">
    <citation type="submission" date="2016-10" db="EMBL/GenBank/DDBJ databases">
        <authorList>
            <person name="de Groot N.N."/>
        </authorList>
    </citation>
    <scope>NUCLEOTIDE SEQUENCE [LARGE SCALE GENOMIC DNA]</scope>
    <source>
        <strain evidence="3 4">DSM 43019</strain>
    </source>
</reference>
<dbReference type="InterPro" id="IPR036291">
    <property type="entry name" value="NAD(P)-bd_dom_sf"/>
</dbReference>
<protein>
    <submittedName>
        <fullName evidence="3">NAD(P)-dependent dehydrogenase, short-chain alcohol dehydrogenase family</fullName>
    </submittedName>
</protein>
<organism evidence="3 4">
    <name type="scientific">Actinoplanes philippinensis</name>
    <dbReference type="NCBI Taxonomy" id="35752"/>
    <lineage>
        <taxon>Bacteria</taxon>
        <taxon>Bacillati</taxon>
        <taxon>Actinomycetota</taxon>
        <taxon>Actinomycetes</taxon>
        <taxon>Micromonosporales</taxon>
        <taxon>Micromonosporaceae</taxon>
        <taxon>Actinoplanes</taxon>
    </lineage>
</organism>
<comment type="similarity">
    <text evidence="1">Belongs to the short-chain dehydrogenases/reductases (SDR) family.</text>
</comment>
<dbReference type="SUPFAM" id="SSF51735">
    <property type="entry name" value="NAD(P)-binding Rossmann-fold domains"/>
    <property type="match status" value="1"/>
</dbReference>
<dbReference type="Proteomes" id="UP000199645">
    <property type="component" value="Unassembled WGS sequence"/>
</dbReference>
<evidence type="ECO:0000256" key="2">
    <source>
        <dbReference type="ARBA" id="ARBA00023002"/>
    </source>
</evidence>
<evidence type="ECO:0000313" key="4">
    <source>
        <dbReference type="Proteomes" id="UP000199645"/>
    </source>
</evidence>
<dbReference type="PANTHER" id="PTHR42760">
    <property type="entry name" value="SHORT-CHAIN DEHYDROGENASES/REDUCTASES FAMILY MEMBER"/>
    <property type="match status" value="1"/>
</dbReference>
<dbReference type="OrthoDB" id="9785826at2"/>
<dbReference type="GO" id="GO:0016616">
    <property type="term" value="F:oxidoreductase activity, acting on the CH-OH group of donors, NAD or NADP as acceptor"/>
    <property type="evidence" value="ECO:0007669"/>
    <property type="project" value="TreeGrafter"/>
</dbReference>
<dbReference type="PRINTS" id="PR00081">
    <property type="entry name" value="GDHRDH"/>
</dbReference>
<dbReference type="AlphaFoldDB" id="A0A1I2E0L5"/>